<feature type="region of interest" description="Disordered" evidence="1">
    <location>
        <begin position="754"/>
        <end position="865"/>
    </location>
</feature>
<feature type="compositionally biased region" description="Basic residues" evidence="1">
    <location>
        <begin position="762"/>
        <end position="779"/>
    </location>
</feature>
<dbReference type="Pfam" id="PF00266">
    <property type="entry name" value="Aminotran_5"/>
    <property type="match status" value="1"/>
</dbReference>
<dbReference type="PANTHER" id="PTHR43686">
    <property type="entry name" value="SULFURTRANSFERASE-RELATED"/>
    <property type="match status" value="1"/>
</dbReference>
<gene>
    <name evidence="4" type="ORF">SEMRO_305_G112820.1</name>
</gene>
<feature type="compositionally biased region" description="Low complexity" evidence="1">
    <location>
        <begin position="832"/>
        <end position="841"/>
    </location>
</feature>
<dbReference type="Proteomes" id="UP001153069">
    <property type="component" value="Unassembled WGS sequence"/>
</dbReference>
<feature type="region of interest" description="Disordered" evidence="1">
    <location>
        <begin position="1118"/>
        <end position="1139"/>
    </location>
</feature>
<dbReference type="SUPFAM" id="SSF52402">
    <property type="entry name" value="Adenine nucleotide alpha hydrolases-like"/>
    <property type="match status" value="1"/>
</dbReference>
<dbReference type="CDD" id="cd24138">
    <property type="entry name" value="TtcA-like"/>
    <property type="match status" value="1"/>
</dbReference>
<evidence type="ECO:0000313" key="5">
    <source>
        <dbReference type="Proteomes" id="UP001153069"/>
    </source>
</evidence>
<evidence type="ECO:0000256" key="1">
    <source>
        <dbReference type="SAM" id="MobiDB-lite"/>
    </source>
</evidence>
<evidence type="ECO:0000259" key="2">
    <source>
        <dbReference type="Pfam" id="PF00266"/>
    </source>
</evidence>
<evidence type="ECO:0000259" key="3">
    <source>
        <dbReference type="Pfam" id="PF01171"/>
    </source>
</evidence>
<dbReference type="InterPro" id="IPR000192">
    <property type="entry name" value="Aminotrans_V_dom"/>
</dbReference>
<dbReference type="InterPro" id="IPR014729">
    <property type="entry name" value="Rossmann-like_a/b/a_fold"/>
</dbReference>
<comment type="caution">
    <text evidence="4">The sequence shown here is derived from an EMBL/GenBank/DDBJ whole genome shotgun (WGS) entry which is preliminary data.</text>
</comment>
<dbReference type="Pfam" id="PF01171">
    <property type="entry name" value="ATP_bind_3"/>
    <property type="match status" value="1"/>
</dbReference>
<dbReference type="InterPro" id="IPR011063">
    <property type="entry name" value="TilS/TtcA_N"/>
</dbReference>
<feature type="compositionally biased region" description="Basic and acidic residues" evidence="1">
    <location>
        <begin position="794"/>
        <end position="821"/>
    </location>
</feature>
<dbReference type="Gene3D" id="3.40.640.10">
    <property type="entry name" value="Type I PLP-dependent aspartate aminotransferase-like (Major domain)"/>
    <property type="match status" value="1"/>
</dbReference>
<feature type="domain" description="Aminotransferase class V" evidence="2">
    <location>
        <begin position="65"/>
        <end position="398"/>
    </location>
</feature>
<organism evidence="4 5">
    <name type="scientific">Seminavis robusta</name>
    <dbReference type="NCBI Taxonomy" id="568900"/>
    <lineage>
        <taxon>Eukaryota</taxon>
        <taxon>Sar</taxon>
        <taxon>Stramenopiles</taxon>
        <taxon>Ochrophyta</taxon>
        <taxon>Bacillariophyta</taxon>
        <taxon>Bacillariophyceae</taxon>
        <taxon>Bacillariophycidae</taxon>
        <taxon>Naviculales</taxon>
        <taxon>Naviculaceae</taxon>
        <taxon>Seminavis</taxon>
    </lineage>
</organism>
<keyword evidence="5" id="KW-1185">Reference proteome</keyword>
<sequence length="1182" mass="131008">MMGNPDFEKAIDTLRSEIAQDTQSKKNAAVTFTSPFKVPPGASSVPLGETIHPHSDSSFLQVPLVYCDQTASNRSLTSIEAYMEQTCRPLYGNTHTNTSITGAQSTAFLAEARQIVAEETNAKITGKASQDLVLFAGNGTTAAVELLIDCLGIKHACNNNNNSENNNQRPVVFIGPYEHHSNIIPWRESGAEIVMVPECPHHKTVDYKALEQQLQLPQYKERLKMGTFSAASNVTGKVSDVDRIADTLHRHGALAFFDYATAAPYMHMDMNPPPLTADKYTSSIAKDAIFFSPHKMIGGVGTPGVLVIKKHLVDQTNAPKRSGGGTVFYVTNTHHRFLSNRIERFEGGTPNVAGILRVGLAFLFKRQVEKQYQDIVATHKNKNKNKNNQLEDTCSKETDETTQKDRIPSSLQSHEYATYSHIANYLKKTAPNLVLLDSNNNNNNDDESPHLPILSFLIKCGNRFLHYNYVCAILNDVFGIQSRGGCQCAGPYSQRLLGLSKLTDSGRREEIPNDQNKAMEHALLHYKERAESLRPGYTRLSLPFKGLRSEEVQYVVDALVWVAKNGWALMCHYRCNHRTGEWRHANRQGKPLGKSERKWLSHYDRTSDALKKLTTDTLTPESNGIERVLRDALSNANCILNAARKDQNSIAQALKMQEVDERGSDALEQLRWFVKPNEIALHLSQGLKQVPGTFSAELVGGLRPVAAELYFTTKGEDERAVPSRVNDKTHVAADGDGEMSLQAAIPVNDVALVSADGSNSTRPRRMSNSKSLRPAKRPRTAATATPGSNPSSDVLRKVQNDGVQDVKNETRKPSRDNEKWGRGNFVQPLLDPASESKSSALKSKKPPPDGEAGNKQSKKKALRPPAKLMRLITQAVIQWHMLEEGDRLLLGLSGGKDSLSLLHCLLECQRKLPIKFTIEVCTIDPMTPSFDPSALIPYVESLGLKYHYIRDDIVTRANVAGKDGKTASSLCAYCARMKRGNLYTCARNNRCNKLVLAQHLDDCAESFLMSAMHNGSLRTMKAHYKIDAGDLAVIRPLIYCREGLMTAFAKSANLPIINENCPACFEEPKERARVKKLLSREESIYPNVLDNIRRSLIPLMHDDLSIILRNYTEEVVSRSRKPANGKKQKKGKSDDITLDVSKTAKESPLVATAATLPCLSDEELLLELARRKAAAAFPQGQD</sequence>
<feature type="domain" description="tRNA(Ile)-lysidine/2-thiocytidine synthase N-terminal" evidence="3">
    <location>
        <begin position="888"/>
        <end position="1057"/>
    </location>
</feature>
<proteinExistence type="predicted"/>
<accession>A0A9N8DVF2</accession>
<feature type="compositionally biased region" description="Basic residues" evidence="1">
    <location>
        <begin position="1118"/>
        <end position="1130"/>
    </location>
</feature>
<protein>
    <submittedName>
        <fullName evidence="4">Cytidine(32) 2-sulfurtransferase</fullName>
    </submittedName>
</protein>
<feature type="region of interest" description="Disordered" evidence="1">
    <location>
        <begin position="379"/>
        <end position="410"/>
    </location>
</feature>
<dbReference type="EMBL" id="CAICTM010000304">
    <property type="protein sequence ID" value="CAB9507410.1"/>
    <property type="molecule type" value="Genomic_DNA"/>
</dbReference>
<dbReference type="InterPro" id="IPR015424">
    <property type="entry name" value="PyrdxlP-dep_Trfase"/>
</dbReference>
<evidence type="ECO:0000313" key="4">
    <source>
        <dbReference type="EMBL" id="CAB9507410.1"/>
    </source>
</evidence>
<name>A0A9N8DVF2_9STRA</name>
<dbReference type="InterPro" id="IPR015422">
    <property type="entry name" value="PyrdxlP-dep_Trfase_small"/>
</dbReference>
<dbReference type="Gene3D" id="3.90.1150.10">
    <property type="entry name" value="Aspartate Aminotransferase, domain 1"/>
    <property type="match status" value="1"/>
</dbReference>
<dbReference type="AlphaFoldDB" id="A0A9N8DVF2"/>
<feature type="compositionally biased region" description="Basic and acidic residues" evidence="1">
    <location>
        <begin position="393"/>
        <end position="407"/>
    </location>
</feature>
<dbReference type="InterPro" id="IPR015421">
    <property type="entry name" value="PyrdxlP-dep_Trfase_major"/>
</dbReference>
<reference evidence="4" key="1">
    <citation type="submission" date="2020-06" db="EMBL/GenBank/DDBJ databases">
        <authorList>
            <consortium name="Plant Systems Biology data submission"/>
        </authorList>
    </citation>
    <scope>NUCLEOTIDE SEQUENCE</scope>
    <source>
        <strain evidence="4">D6</strain>
    </source>
</reference>
<dbReference type="Gene3D" id="3.40.50.620">
    <property type="entry name" value="HUPs"/>
    <property type="match status" value="1"/>
</dbReference>
<dbReference type="PANTHER" id="PTHR43686:SF1">
    <property type="entry name" value="AMINOTRAN_5 DOMAIN-CONTAINING PROTEIN"/>
    <property type="match status" value="1"/>
</dbReference>
<dbReference type="OrthoDB" id="420046at2759"/>
<dbReference type="SUPFAM" id="SSF53383">
    <property type="entry name" value="PLP-dependent transferases"/>
    <property type="match status" value="1"/>
</dbReference>